<keyword evidence="5 8" id="KW-1133">Transmembrane helix</keyword>
<evidence type="ECO:0000259" key="9">
    <source>
        <dbReference type="PROSITE" id="PS51465"/>
    </source>
</evidence>
<feature type="transmembrane region" description="Helical" evidence="8">
    <location>
        <begin position="610"/>
        <end position="633"/>
    </location>
</feature>
<dbReference type="SUPFAM" id="SSF103473">
    <property type="entry name" value="MFS general substrate transporter"/>
    <property type="match status" value="1"/>
</dbReference>
<evidence type="ECO:0000256" key="1">
    <source>
        <dbReference type="ARBA" id="ARBA00004651"/>
    </source>
</evidence>
<dbReference type="OrthoDB" id="5062115at2759"/>
<gene>
    <name evidence="10" type="ORF">X975_14099</name>
</gene>
<evidence type="ECO:0000256" key="4">
    <source>
        <dbReference type="ARBA" id="ARBA00022692"/>
    </source>
</evidence>
<organism evidence="10 11">
    <name type="scientific">Stegodyphus mimosarum</name>
    <name type="common">African social velvet spider</name>
    <dbReference type="NCBI Taxonomy" id="407821"/>
    <lineage>
        <taxon>Eukaryota</taxon>
        <taxon>Metazoa</taxon>
        <taxon>Ecdysozoa</taxon>
        <taxon>Arthropoda</taxon>
        <taxon>Chelicerata</taxon>
        <taxon>Arachnida</taxon>
        <taxon>Araneae</taxon>
        <taxon>Araneomorphae</taxon>
        <taxon>Entelegynae</taxon>
        <taxon>Eresoidea</taxon>
        <taxon>Eresidae</taxon>
        <taxon>Stegodyphus</taxon>
    </lineage>
</organism>
<dbReference type="PANTHER" id="PTHR11388">
    <property type="entry name" value="ORGANIC ANION TRANSPORTER"/>
    <property type="match status" value="1"/>
</dbReference>
<name>A0A087UEH7_STEMI</name>
<evidence type="ECO:0000256" key="6">
    <source>
        <dbReference type="ARBA" id="ARBA00023136"/>
    </source>
</evidence>
<keyword evidence="3" id="KW-1003">Cell membrane</keyword>
<feature type="transmembrane region" description="Helical" evidence="8">
    <location>
        <begin position="57"/>
        <end position="76"/>
    </location>
</feature>
<protein>
    <recommendedName>
        <fullName evidence="8">Solute carrier organic anion transporter family member</fullName>
    </recommendedName>
</protein>
<dbReference type="InterPro" id="IPR002350">
    <property type="entry name" value="Kazal_dom"/>
</dbReference>
<feature type="transmembrane region" description="Helical" evidence="8">
    <location>
        <begin position="374"/>
        <end position="394"/>
    </location>
</feature>
<dbReference type="OMA" id="YMICFSA"/>
<proteinExistence type="inferred from homology"/>
<dbReference type="PANTHER" id="PTHR11388:SF76">
    <property type="entry name" value="SOLUTE CARRIER ORGANIC ANION TRANSPORTER FAMILY MEMBER"/>
    <property type="match status" value="1"/>
</dbReference>
<dbReference type="PROSITE" id="PS51465">
    <property type="entry name" value="KAZAL_2"/>
    <property type="match status" value="1"/>
</dbReference>
<dbReference type="GO" id="GO:0015347">
    <property type="term" value="F:sodium-independent organic anion transmembrane transporter activity"/>
    <property type="evidence" value="ECO:0007669"/>
    <property type="project" value="TreeGrafter"/>
</dbReference>
<sequence>MSSKVANVKKNSLRIDFQPVSTTEPGQSEYVPNDEETMCGVGTFYPIWLQKFSTPKIFLVNHSILGVLQGAFFTYLVGCLSTLEKRYAYETKVTGIIMISDEISPILFGLLLGYFGGKSHRPRIVALGMVVAVISCFVMAVPYFIYGPVLYHNAEGLRHLTNRTKYEVCDLKEKDYFCEKSPTLTAVSLLFFGNFLKGFGSLAFYTIGTSYLDDSVKKKNSPVYFGTLFALRLLGPTSGFLLSSLCLNFYEDPFYDPGFGTKDPRWIGAWWMGFIILGIAIFIFSLPMILFPRRFPGKKLPPNLQKKKEEAPKSPIEQLKDMGKAMKRLGKNPILICHYLGGVFRLNGVVGYYVLLPKYMEMQFRESASKASLYSGPAGLVGMQLGILLGGIAIRKFKPRPRVMTGGIVIAESFSVIALVACMFITCPLYQMTGTSSVSTPQFNLQNECNADCLCTTKTYTPICGPDGKSTYFSPCYAGCSSYNKTGKKEIFTDCKCVHNDSGEITVGEATKSYCNFECQWLITFVIILSLGKLVSSTARVANALVTLRCVDPEDKSLALGALSGVFSLLAFIPYPLIYGALTDASCLVWEESCGKTGNCWIYDSDKFRFLLHGVSAAFVFLGCVTDVMVCVLSPRLKNLYDDEDDGKTEKQPIDETDVINQGGMLGVVKTGIVNRSLNSLNDNEKPTTPL</sequence>
<dbReference type="Pfam" id="PF07648">
    <property type="entry name" value="Kazal_2"/>
    <property type="match status" value="1"/>
</dbReference>
<evidence type="ECO:0000256" key="5">
    <source>
        <dbReference type="ARBA" id="ARBA00022989"/>
    </source>
</evidence>
<keyword evidence="7" id="KW-1015">Disulfide bond</keyword>
<evidence type="ECO:0000313" key="11">
    <source>
        <dbReference type="Proteomes" id="UP000054359"/>
    </source>
</evidence>
<feature type="transmembrane region" description="Helical" evidence="8">
    <location>
        <begin position="334"/>
        <end position="354"/>
    </location>
</feature>
<feature type="domain" description="Kazal-like" evidence="9">
    <location>
        <begin position="443"/>
        <end position="499"/>
    </location>
</feature>
<dbReference type="InterPro" id="IPR036058">
    <property type="entry name" value="Kazal_dom_sf"/>
</dbReference>
<feature type="transmembrane region" description="Helical" evidence="8">
    <location>
        <begin position="96"/>
        <end position="117"/>
    </location>
</feature>
<feature type="transmembrane region" description="Helical" evidence="8">
    <location>
        <begin position="224"/>
        <end position="250"/>
    </location>
</feature>
<feature type="transmembrane region" description="Helical" evidence="8">
    <location>
        <begin position="406"/>
        <end position="431"/>
    </location>
</feature>
<keyword evidence="8" id="KW-0406">Ion transport</keyword>
<reference evidence="10 11" key="1">
    <citation type="submission" date="2013-11" db="EMBL/GenBank/DDBJ databases">
        <title>Genome sequencing of Stegodyphus mimosarum.</title>
        <authorList>
            <person name="Bechsgaard J."/>
        </authorList>
    </citation>
    <scope>NUCLEOTIDE SEQUENCE [LARGE SCALE GENOMIC DNA]</scope>
</reference>
<dbReference type="InterPro" id="IPR004156">
    <property type="entry name" value="OATP"/>
</dbReference>
<dbReference type="Proteomes" id="UP000054359">
    <property type="component" value="Unassembled WGS sequence"/>
</dbReference>
<feature type="transmembrane region" description="Helical" evidence="8">
    <location>
        <begin position="189"/>
        <end position="212"/>
    </location>
</feature>
<dbReference type="GO" id="GO:0016323">
    <property type="term" value="C:basolateral plasma membrane"/>
    <property type="evidence" value="ECO:0007669"/>
    <property type="project" value="TreeGrafter"/>
</dbReference>
<dbReference type="Gene3D" id="1.20.1250.20">
    <property type="entry name" value="MFS general substrate transporter like domains"/>
    <property type="match status" value="1"/>
</dbReference>
<comment type="similarity">
    <text evidence="2 8">Belongs to the organo anion transporter (TC 2.A.60) family.</text>
</comment>
<evidence type="ECO:0000256" key="3">
    <source>
        <dbReference type="ARBA" id="ARBA00022475"/>
    </source>
</evidence>
<keyword evidence="11" id="KW-1185">Reference proteome</keyword>
<feature type="transmembrane region" description="Helical" evidence="8">
    <location>
        <begin position="521"/>
        <end position="546"/>
    </location>
</feature>
<dbReference type="SUPFAM" id="SSF100895">
    <property type="entry name" value="Kazal-type serine protease inhibitors"/>
    <property type="match status" value="1"/>
</dbReference>
<feature type="transmembrane region" description="Helical" evidence="8">
    <location>
        <begin position="558"/>
        <end position="578"/>
    </location>
</feature>
<evidence type="ECO:0000256" key="2">
    <source>
        <dbReference type="ARBA" id="ARBA00009657"/>
    </source>
</evidence>
<dbReference type="STRING" id="407821.A0A087UEH7"/>
<dbReference type="AlphaFoldDB" id="A0A087UEH7"/>
<feature type="transmembrane region" description="Helical" evidence="8">
    <location>
        <begin position="270"/>
        <end position="291"/>
    </location>
</feature>
<evidence type="ECO:0000256" key="7">
    <source>
        <dbReference type="ARBA" id="ARBA00023157"/>
    </source>
</evidence>
<dbReference type="NCBIfam" id="TIGR00805">
    <property type="entry name" value="oat"/>
    <property type="match status" value="1"/>
</dbReference>
<dbReference type="InterPro" id="IPR036259">
    <property type="entry name" value="MFS_trans_sf"/>
</dbReference>
<dbReference type="EMBL" id="KK119467">
    <property type="protein sequence ID" value="KFM75766.1"/>
    <property type="molecule type" value="Genomic_DNA"/>
</dbReference>
<evidence type="ECO:0000313" key="10">
    <source>
        <dbReference type="EMBL" id="KFM75766.1"/>
    </source>
</evidence>
<keyword evidence="6 8" id="KW-0472">Membrane</keyword>
<feature type="transmembrane region" description="Helical" evidence="8">
    <location>
        <begin position="124"/>
        <end position="146"/>
    </location>
</feature>
<comment type="subcellular location">
    <subcellularLocation>
        <location evidence="1 8">Cell membrane</location>
        <topology evidence="1 8">Multi-pass membrane protein</topology>
    </subcellularLocation>
</comment>
<dbReference type="Pfam" id="PF03137">
    <property type="entry name" value="OATP"/>
    <property type="match status" value="1"/>
</dbReference>
<feature type="non-terminal residue" evidence="10">
    <location>
        <position position="691"/>
    </location>
</feature>
<keyword evidence="8" id="KW-0813">Transport</keyword>
<accession>A0A087UEH7</accession>
<keyword evidence="4 8" id="KW-0812">Transmembrane</keyword>
<dbReference type="GO" id="GO:0006811">
    <property type="term" value="P:monoatomic ion transport"/>
    <property type="evidence" value="ECO:0007669"/>
    <property type="project" value="UniProtKB-KW"/>
</dbReference>
<evidence type="ECO:0000256" key="8">
    <source>
        <dbReference type="RuleBase" id="RU362056"/>
    </source>
</evidence>
<dbReference type="CDD" id="cd17336">
    <property type="entry name" value="MFS_SLCO_OATP"/>
    <property type="match status" value="1"/>
</dbReference>
<dbReference type="GO" id="GO:0043252">
    <property type="term" value="P:sodium-independent organic anion transport"/>
    <property type="evidence" value="ECO:0007669"/>
    <property type="project" value="TreeGrafter"/>
</dbReference>